<organism evidence="3 4">
    <name type="scientific">Rhamnella rubrinervis</name>
    <dbReference type="NCBI Taxonomy" id="2594499"/>
    <lineage>
        <taxon>Eukaryota</taxon>
        <taxon>Viridiplantae</taxon>
        <taxon>Streptophyta</taxon>
        <taxon>Embryophyta</taxon>
        <taxon>Tracheophyta</taxon>
        <taxon>Spermatophyta</taxon>
        <taxon>Magnoliopsida</taxon>
        <taxon>eudicotyledons</taxon>
        <taxon>Gunneridae</taxon>
        <taxon>Pentapetalae</taxon>
        <taxon>rosids</taxon>
        <taxon>fabids</taxon>
        <taxon>Rosales</taxon>
        <taxon>Rhamnaceae</taxon>
        <taxon>rhamnoid group</taxon>
        <taxon>Rhamneae</taxon>
        <taxon>Rhamnella</taxon>
    </lineage>
</organism>
<keyword evidence="4" id="KW-1185">Reference proteome</keyword>
<evidence type="ECO:0000313" key="3">
    <source>
        <dbReference type="EMBL" id="KAF3448318.1"/>
    </source>
</evidence>
<dbReference type="InterPro" id="IPR055274">
    <property type="entry name" value="SWO1"/>
</dbReference>
<dbReference type="EMBL" id="VOIH02000004">
    <property type="protein sequence ID" value="KAF3448318.1"/>
    <property type="molecule type" value="Genomic_DNA"/>
</dbReference>
<dbReference type="InterPro" id="IPR008395">
    <property type="entry name" value="Agenet-like_dom"/>
</dbReference>
<feature type="region of interest" description="Disordered" evidence="1">
    <location>
        <begin position="1169"/>
        <end position="1209"/>
    </location>
</feature>
<feature type="compositionally biased region" description="Basic and acidic residues" evidence="1">
    <location>
        <begin position="2061"/>
        <end position="2072"/>
    </location>
</feature>
<evidence type="ECO:0000259" key="2">
    <source>
        <dbReference type="SMART" id="SM00743"/>
    </source>
</evidence>
<dbReference type="InterPro" id="IPR014002">
    <property type="entry name" value="Agenet_dom_plant"/>
</dbReference>
<feature type="region of interest" description="Disordered" evidence="1">
    <location>
        <begin position="866"/>
        <end position="888"/>
    </location>
</feature>
<reference evidence="3" key="1">
    <citation type="submission" date="2020-03" db="EMBL/GenBank/DDBJ databases">
        <title>A high-quality chromosome-level genome assembly of a woody plant with both climbing and erect habits, Rhamnella rubrinervis.</title>
        <authorList>
            <person name="Lu Z."/>
            <person name="Yang Y."/>
            <person name="Zhu X."/>
            <person name="Sun Y."/>
        </authorList>
    </citation>
    <scope>NUCLEOTIDE SEQUENCE</scope>
    <source>
        <strain evidence="3">BYM</strain>
        <tissue evidence="3">Leaf</tissue>
    </source>
</reference>
<feature type="domain" description="Agenet" evidence="2">
    <location>
        <begin position="1852"/>
        <end position="1910"/>
    </location>
</feature>
<feature type="domain" description="Agenet" evidence="2">
    <location>
        <begin position="1761"/>
        <end position="1825"/>
    </location>
</feature>
<feature type="compositionally biased region" description="Polar residues" evidence="1">
    <location>
        <begin position="730"/>
        <end position="747"/>
    </location>
</feature>
<feature type="compositionally biased region" description="Basic and acidic residues" evidence="1">
    <location>
        <begin position="1015"/>
        <end position="1040"/>
    </location>
</feature>
<feature type="region of interest" description="Disordered" evidence="1">
    <location>
        <begin position="2050"/>
        <end position="2072"/>
    </location>
</feature>
<feature type="compositionally biased region" description="Polar residues" evidence="1">
    <location>
        <begin position="783"/>
        <end position="808"/>
    </location>
</feature>
<feature type="compositionally biased region" description="Basic and acidic residues" evidence="1">
    <location>
        <begin position="917"/>
        <end position="928"/>
    </location>
</feature>
<dbReference type="Proteomes" id="UP000796880">
    <property type="component" value="Unassembled WGS sequence"/>
</dbReference>
<feature type="compositionally biased region" description="Low complexity" evidence="1">
    <location>
        <begin position="951"/>
        <end position="967"/>
    </location>
</feature>
<dbReference type="SMART" id="SM00743">
    <property type="entry name" value="Agenet"/>
    <property type="match status" value="2"/>
</dbReference>
<feature type="region of interest" description="Disordered" evidence="1">
    <location>
        <begin position="727"/>
        <end position="754"/>
    </location>
</feature>
<comment type="caution">
    <text evidence="3">The sequence shown here is derived from an EMBL/GenBank/DDBJ whole genome shotgun (WGS) entry which is preliminary data.</text>
</comment>
<feature type="region of interest" description="Disordered" evidence="1">
    <location>
        <begin position="2229"/>
        <end position="2250"/>
    </location>
</feature>
<feature type="region of interest" description="Disordered" evidence="1">
    <location>
        <begin position="1300"/>
        <end position="1365"/>
    </location>
</feature>
<dbReference type="Pfam" id="PF05641">
    <property type="entry name" value="Agenet"/>
    <property type="match status" value="1"/>
</dbReference>
<dbReference type="PANTHER" id="PTHR48429">
    <property type="entry name" value="AGENET DOMAIN-CONTAINING PROTEIN"/>
    <property type="match status" value="1"/>
</dbReference>
<feature type="region of interest" description="Disordered" evidence="1">
    <location>
        <begin position="2149"/>
        <end position="2179"/>
    </location>
</feature>
<feature type="region of interest" description="Disordered" evidence="1">
    <location>
        <begin position="774"/>
        <end position="808"/>
    </location>
</feature>
<evidence type="ECO:0000313" key="4">
    <source>
        <dbReference type="Proteomes" id="UP000796880"/>
    </source>
</evidence>
<dbReference type="PANTHER" id="PTHR48429:SF1">
    <property type="entry name" value="AGENET DOMAIN-CONTAINING PROTEIN"/>
    <property type="match status" value="1"/>
</dbReference>
<feature type="compositionally biased region" description="Polar residues" evidence="1">
    <location>
        <begin position="1302"/>
        <end position="1318"/>
    </location>
</feature>
<protein>
    <recommendedName>
        <fullName evidence="2">Agenet domain-containing protein</fullName>
    </recommendedName>
</protein>
<evidence type="ECO:0000256" key="1">
    <source>
        <dbReference type="SAM" id="MobiDB-lite"/>
    </source>
</evidence>
<sequence>MDYDDNDFQSQNLHIAGEGSTKYPPVLRPYALPKFDFDESLQGHLRFDSLVETEVFLGIESNEDSHWIDDFSRGSSGIEFSSSAAESCSISRRNNVWSEATSSESVEMLLKSVGQEEIVPAQTIIEESDACHLPGCLTSEMEPSLKHDDNVLSKTKNVTDVQSTLPPDEIPGNFSGLKRDVGEDQSLVKVDSQAQEDKLFVDGSSNDMDPNAVSGKCGLHETDGSVFPDTRCDNAHRNEVDTSNDNSRDVKTQQDSFASGMMVDNLLTSVQNIITSRSEWNNSDVQHQINMSDENLGGHVLSKEAQMDENVVDNATCNQEKLLCSELKVETVAEARAVEDRKISVNPPSSSILKGHSYQHIVEGCGEGECSRVPVETSKCEDMLLCKDIDVSGDQAEVNIHELSAVSVTGGAQFEGHAVEASYSSAEIPSNLEPEMDSIMTITYGEGRHKEDMLQSDQQLDIGRSEASLSSIDASKVYKDEGHESSHNHMGGISNLSITCSLAEVGNETIVTGASEGVSNTLQVSTENLTAEDHVSPPAEIDSSQICEENKAYEDGDINRCDHDAFVSEKENAKLPDESRDIDGVIDESLGTGVGSSSFDKGNKEDKLIVSELQHATADGSGSVSDVNVGNSVFASSDTSDPVVLSSGNVVKTDIDHEEVRVSPQSVVQLTDLDKKEEATSNICKEASISSPMESFQVETGPDPVSEVKEGVSCDIAGEPLCNAVDESLPTRNDFSTEPGSRPQASAANEIGKESTKEIDVYPVLCESTQKEVDVAEAPESHNGATTNKNLMQESADSAEPATTNDEMLTQPGSLPSEEMCSGKAQNVQEGCEVTLIAEDNNSGQTSEPNAISYLCSDPLPESHAKLVSQDNEGSSADHYKPTCGSPKLSPSVYGKGVVKGSINENVDVGNASSNSHDTKGNEASKDRISDSFDVSSLVKLSKGDAGKNWSSIPPIAAPKIAEEPPSNSGSGQMDAKITQDVSQAGMPVSGGEIARGRSKGTPERKTRRSSAKATGKDSSKKGSHVKETTPVRQSEKGDKVSNVSVSPSGIFQLMQPNEMPHYGHVEGSNTKPYFFLGASTSSLPDLNTSASPSTVFQQPFTDMQQVQLRAQIFVYGALIQGTAPEEAYMASAFGGSDSGRSMWENAWHACIARVNGQTSNLNQETTLYSRSGPRAPEQVIKQSAVQSKGISPAGRASTKGTQPNINPMIPLSSPLWSISTPAGDTLQSTVMSRGPVLDYQQSLTPLHPFQTPPMRNLVGHNTSWMSQGPFRGTWVASPQPSLPEASTRFSTLPGTEAVQLTPPQETSIPHSSGTKHTSGPLVHSGGPTSVFAGPSPLLDPKKVVSSAGQHSTDPKSRKRKKNPVSQELGHINLQSQSQSQPVLASVDTNSLSTSVTIATPKTLVPKPISDSIIMSVSATSSEHLKTVEQNVVQKANLSEETLGKIKEAMKQAEDAATLAVAAISHSQDIWNQLDKQKNSGLTSDVEAKLASAAVAVAAAAAVAKAAAAVANVASNAALQAKLMADEALILSSTGSSSQYTRIPSSDGENVLGKATPASILRGEDGANSSSSVIFAAREAAKRKVEAASAASKRAENMDAIVRAAELAAEAVSQAGKIVAMGDPLPLSELVEAGPEGYWRRPQASLEQVGKSIEMIREQPNSATVGEFANTSAKRSKEELSGRKETQISVNGKLLVSKEATKELTDHIASSKKESRGQKGRKVSDLDPNISVILEPEIGSKSSVGIDENEFEKAAETSEANNINEGSQVEVFKDGGGYKAAWFTAKVLSVEDGRAYVCYTEIQSDEGLGQLKEWVALKGEGNKAPKIRNARPLTAMRYEGTRKRRRAAIGDYTWSVGDKVDAWITDSWWEGVVTEKNKKDETTLTVHFPAQGETSVVKAWHLRPSLIWKDGEWIEFSNLQNDSSSHEGDVPQEKRLKLGSPAVEAKGKDKVLKSTDVVSSGKLEESRLLDLSANDKVFNIGKNTQNENKLDASRTVRTGLRKEGSRVVIGVPKPGKKRKFMEVSKHYVADQSNKINEVNDSTKLVKYLMPQGSGSRGLKSTKTDAKDKRVAESKLKSLKSGKLQNASGRTVPQKNTLSNAVSAHNGATVTDNTLSHVENSSGKLNQMETGSFSSMEEVPQGPVVFSSLAPSADAPSKKISTSNAKPERANKGKLAPAGGKLGKIEEDRVFHGDNVKSTSEVIEPRRSIRRIQPTSRLLEGLQSSLIISKIPSVSHDKGHRSQKTTPRGEI</sequence>
<gene>
    <name evidence="3" type="ORF">FNV43_RR09031</name>
</gene>
<feature type="compositionally biased region" description="Polar residues" evidence="1">
    <location>
        <begin position="1181"/>
        <end position="1190"/>
    </location>
</feature>
<dbReference type="CDD" id="cd20403">
    <property type="entry name" value="Tudor_Agenet_FMRP-like_rpt2"/>
    <property type="match status" value="1"/>
</dbReference>
<feature type="region of interest" description="Disordered" evidence="1">
    <location>
        <begin position="906"/>
        <end position="928"/>
    </location>
</feature>
<proteinExistence type="predicted"/>
<dbReference type="OrthoDB" id="433924at2759"/>
<feature type="region of interest" description="Disordered" evidence="1">
    <location>
        <begin position="944"/>
        <end position="1045"/>
    </location>
</feature>
<name>A0A8K0HAI4_9ROSA</name>
<accession>A0A8K0HAI4</accession>